<dbReference type="CDD" id="cd15482">
    <property type="entry name" value="Sialidase_non-viral"/>
    <property type="match status" value="1"/>
</dbReference>
<keyword evidence="2" id="KW-1185">Reference proteome</keyword>
<dbReference type="RefSeq" id="WP_400187323.1">
    <property type="nucleotide sequence ID" value="NZ_JBGORX010000002.1"/>
</dbReference>
<sequence length="426" mass="45274">MERTLLRVLQIYLFPLLCFGAPQILNPLRISSTPGTAHFNSITTLPGLSCDDTAMKCIAVGYSQNATATQPLSYTTTDGGISWSSPNQLAQISSRAQSFLLGINCSKDGIRCTAIGASLTLDTGIPLCYTTDDGGATWSAPHTLATPENTHFNALLNIFCDTKNQNCVAVGYSNTPGNEIPLIYNSHNHGADWNYIQPILPENAFTGVLLGVACDSALTQCLAVGYANTGNLIIPISYYSKDRGLSWSTSTLLPIPTQATASTLVQVNCDANSGLHCIAIGSARLSGHEVPLSYQSTDGGVSWGNTILLTPPVSAASSGLNALHCDSSTLSCIAMGYTLNNGIVHPLNYFSANGEIEWSDATLLTSPYEENNSLTLLFQLTCDNRMLHCLTVGNYINATSVLPLSYYSETGGISWGVPLLLQIPSP</sequence>
<dbReference type="SUPFAM" id="SSF110296">
    <property type="entry name" value="Oligoxyloglucan reducing end-specific cellobiohydrolase"/>
    <property type="match status" value="1"/>
</dbReference>
<dbReference type="SUPFAM" id="SSF50939">
    <property type="entry name" value="Sialidases"/>
    <property type="match status" value="1"/>
</dbReference>
<gene>
    <name evidence="1" type="ORF">ACD661_07910</name>
</gene>
<dbReference type="EC" id="3.2.1.-" evidence="1"/>
<dbReference type="InterPro" id="IPR015943">
    <property type="entry name" value="WD40/YVTN_repeat-like_dom_sf"/>
</dbReference>
<dbReference type="EMBL" id="JBGORX010000002">
    <property type="protein sequence ID" value="MFJ1268474.1"/>
    <property type="molecule type" value="Genomic_DNA"/>
</dbReference>
<keyword evidence="1" id="KW-0378">Hydrolase</keyword>
<evidence type="ECO:0000313" key="1">
    <source>
        <dbReference type="EMBL" id="MFJ1268474.1"/>
    </source>
</evidence>
<dbReference type="Proteomes" id="UP001615550">
    <property type="component" value="Unassembled WGS sequence"/>
</dbReference>
<name>A0ABW8D702_9GAMM</name>
<dbReference type="Gene3D" id="2.130.10.10">
    <property type="entry name" value="YVTN repeat-like/Quinoprotein amine dehydrogenase"/>
    <property type="match status" value="1"/>
</dbReference>
<dbReference type="InterPro" id="IPR036278">
    <property type="entry name" value="Sialidase_sf"/>
</dbReference>
<protein>
    <submittedName>
        <fullName evidence="1">Sialidase family protein</fullName>
        <ecNumber evidence="1">3.2.1.-</ecNumber>
    </submittedName>
</protein>
<proteinExistence type="predicted"/>
<reference evidence="1 2" key="1">
    <citation type="submission" date="2024-08" db="EMBL/GenBank/DDBJ databases">
        <title>Draft Genome Sequence of Legionella lytica strain DSB2004, Isolated From a Fire Sprinkler System.</title>
        <authorList>
            <person name="Everhart A.D."/>
            <person name="Kidane D.T."/>
            <person name="Farone A.L."/>
            <person name="Farone M.B."/>
        </authorList>
    </citation>
    <scope>NUCLEOTIDE SEQUENCE [LARGE SCALE GENOMIC DNA]</scope>
    <source>
        <strain evidence="1 2">DSB2004</strain>
    </source>
</reference>
<evidence type="ECO:0000313" key="2">
    <source>
        <dbReference type="Proteomes" id="UP001615550"/>
    </source>
</evidence>
<accession>A0ABW8D702</accession>
<dbReference type="GO" id="GO:0016798">
    <property type="term" value="F:hydrolase activity, acting on glycosyl bonds"/>
    <property type="evidence" value="ECO:0007669"/>
    <property type="project" value="UniProtKB-KW"/>
</dbReference>
<comment type="caution">
    <text evidence="1">The sequence shown here is derived from an EMBL/GenBank/DDBJ whole genome shotgun (WGS) entry which is preliminary data.</text>
</comment>
<organism evidence="1 2">
    <name type="scientific">Legionella lytica</name>
    <dbReference type="NCBI Taxonomy" id="96232"/>
    <lineage>
        <taxon>Bacteria</taxon>
        <taxon>Pseudomonadati</taxon>
        <taxon>Pseudomonadota</taxon>
        <taxon>Gammaproteobacteria</taxon>
        <taxon>Legionellales</taxon>
        <taxon>Legionellaceae</taxon>
        <taxon>Legionella</taxon>
    </lineage>
</organism>
<keyword evidence="1" id="KW-0326">Glycosidase</keyword>